<dbReference type="Pfam" id="PF14040">
    <property type="entry name" value="DNase_NucA_NucB"/>
    <property type="match status" value="1"/>
</dbReference>
<evidence type="ECO:0000259" key="3">
    <source>
        <dbReference type="Pfam" id="PF14040"/>
    </source>
</evidence>
<dbReference type="Proteomes" id="UP001597168">
    <property type="component" value="Unassembled WGS sequence"/>
</dbReference>
<name>A0ABW3QHL3_9PSEU</name>
<dbReference type="InterPro" id="IPR029476">
    <property type="entry name" value="DNase_NucA_NucB"/>
</dbReference>
<feature type="compositionally biased region" description="Basic and acidic residues" evidence="1">
    <location>
        <begin position="46"/>
        <end position="55"/>
    </location>
</feature>
<feature type="domain" description="Deoxyribonuclease NucA/NucB" evidence="3">
    <location>
        <begin position="369"/>
        <end position="462"/>
    </location>
</feature>
<dbReference type="EMBL" id="JBHTLK010000002">
    <property type="protein sequence ID" value="MFD1145657.1"/>
    <property type="molecule type" value="Genomic_DNA"/>
</dbReference>
<gene>
    <name evidence="4" type="ORF">ACFQ3T_00805</name>
</gene>
<accession>A0ABW3QHL3</accession>
<feature type="region of interest" description="Disordered" evidence="1">
    <location>
        <begin position="30"/>
        <end position="71"/>
    </location>
</feature>
<keyword evidence="5" id="KW-1185">Reference proteome</keyword>
<comment type="caution">
    <text evidence="4">The sequence shown here is derived from an EMBL/GenBank/DDBJ whole genome shotgun (WGS) entry which is preliminary data.</text>
</comment>
<dbReference type="RefSeq" id="WP_380718590.1">
    <property type="nucleotide sequence ID" value="NZ_JBHTLK010000002.1"/>
</dbReference>
<evidence type="ECO:0000313" key="5">
    <source>
        <dbReference type="Proteomes" id="UP001597168"/>
    </source>
</evidence>
<keyword evidence="2" id="KW-0732">Signal</keyword>
<proteinExistence type="predicted"/>
<reference evidence="5" key="1">
    <citation type="journal article" date="2019" name="Int. J. Syst. Evol. Microbiol.">
        <title>The Global Catalogue of Microorganisms (GCM) 10K type strain sequencing project: providing services to taxonomists for standard genome sequencing and annotation.</title>
        <authorList>
            <consortium name="The Broad Institute Genomics Platform"/>
            <consortium name="The Broad Institute Genome Sequencing Center for Infectious Disease"/>
            <person name="Wu L."/>
            <person name="Ma J."/>
        </authorList>
    </citation>
    <scope>NUCLEOTIDE SEQUENCE [LARGE SCALE GENOMIC DNA]</scope>
    <source>
        <strain evidence="5">CCUG 60214</strain>
    </source>
</reference>
<organism evidence="4 5">
    <name type="scientific">Saccharothrix hoggarensis</name>
    <dbReference type="NCBI Taxonomy" id="913853"/>
    <lineage>
        <taxon>Bacteria</taxon>
        <taxon>Bacillati</taxon>
        <taxon>Actinomycetota</taxon>
        <taxon>Actinomycetes</taxon>
        <taxon>Pseudonocardiales</taxon>
        <taxon>Pseudonocardiaceae</taxon>
        <taxon>Saccharothrix</taxon>
    </lineage>
</organism>
<evidence type="ECO:0000313" key="4">
    <source>
        <dbReference type="EMBL" id="MFD1145657.1"/>
    </source>
</evidence>
<sequence>MYRRKILSLLAILALATVVPASDIAVATPPEQASAAAPVPVLPDGKATDSSRHDPVSLTLGDPTTSEAETRREMEDLAASLPKGEALYKLWRDRKYVVVNDPARYDEKTGESAEPVPVDFDECADTAGDNAFWFRDRFNLCMTQGVQAKQMAVVNGVPQQIGTAYFKATVIATTTPGSHEIRFGLRMRFDRQVGEIDPAGVMGFRLGCQNADAARTSTCRAHADDPQLSIGYPIADWKLGLPGPFWFTVATTTTAVPTSDKYAAELRGYFSYLFTVWGRSAGLPEDTANLRYELFRCDSATYILSSSRCVFHHVISSLQMSASHDTMGESATFIRDAQNGGPIIAPANPGKKVPGRYLESELHRLYSGYDTSKSIKASRRKVHRTCVNYFGSNFAKGPNGRTMQCDEYPFAATYENSARVNPASVWDYAVRPVEESHNGSAGGRYSAWLREDRILDGDPFYVIITP</sequence>
<feature type="chain" id="PRO_5047147802" description="Deoxyribonuclease NucA/NucB domain-containing protein" evidence="2">
    <location>
        <begin position="22"/>
        <end position="466"/>
    </location>
</feature>
<evidence type="ECO:0000256" key="2">
    <source>
        <dbReference type="SAM" id="SignalP"/>
    </source>
</evidence>
<evidence type="ECO:0000256" key="1">
    <source>
        <dbReference type="SAM" id="MobiDB-lite"/>
    </source>
</evidence>
<feature type="signal peptide" evidence="2">
    <location>
        <begin position="1"/>
        <end position="21"/>
    </location>
</feature>
<protein>
    <recommendedName>
        <fullName evidence="3">Deoxyribonuclease NucA/NucB domain-containing protein</fullName>
    </recommendedName>
</protein>